<name>A0A6M4IW49_9BACT</name>
<dbReference type="RefSeq" id="WP_171227253.1">
    <property type="nucleotide sequence ID" value="NZ_CP053085.1"/>
</dbReference>
<keyword evidence="3" id="KW-1185">Reference proteome</keyword>
<evidence type="ECO:0000313" key="2">
    <source>
        <dbReference type="EMBL" id="QJR37817.1"/>
    </source>
</evidence>
<dbReference type="KEGG" id="ggr:HKW67_20970"/>
<feature type="chain" id="PRO_5027117769" evidence="1">
    <location>
        <begin position="28"/>
        <end position="304"/>
    </location>
</feature>
<feature type="signal peptide" evidence="1">
    <location>
        <begin position="1"/>
        <end position="27"/>
    </location>
</feature>
<protein>
    <submittedName>
        <fullName evidence="2">DUF2911 domain-containing protein</fullName>
    </submittedName>
</protein>
<dbReference type="Proteomes" id="UP000500938">
    <property type="component" value="Chromosome"/>
</dbReference>
<evidence type="ECO:0000256" key="1">
    <source>
        <dbReference type="SAM" id="SignalP"/>
    </source>
</evidence>
<dbReference type="EMBL" id="CP053085">
    <property type="protein sequence ID" value="QJR37817.1"/>
    <property type="molecule type" value="Genomic_DNA"/>
</dbReference>
<proteinExistence type="predicted"/>
<dbReference type="Pfam" id="PF11138">
    <property type="entry name" value="DUF2911"/>
    <property type="match status" value="1"/>
</dbReference>
<sequence>MSQFPARLVTRVLLLAALSSVISPTRAQGQIKASELQSIAQTVDGTTVRVTYSRPRMRGRYPIFGTKRVQWGEVWTPGANWATLLEVNKDLTIAGTKVPKGKYGIWMIVDRSANWTMLLDPKWKQYHTDHPKPNDTQIRVAVRADSNAAREEALTWSFPAITVRGGTLAMHWANMRVTTDFAVEPSISELLPEAEARPYLGTFELTNGKTGKVDAKMIVTYARGGLKARFDPKDDYLQTFALMRTGPQVFTVGLYESAEVYAGGEIYEVLKPDMMFTFKVVGGVLTFECRGEDDELYFTGKKLP</sequence>
<reference evidence="2 3" key="1">
    <citation type="submission" date="2020-05" db="EMBL/GenBank/DDBJ databases">
        <title>Complete genome sequence of Gemmatimonas greenlandica TET16.</title>
        <authorList>
            <person name="Zeng Y."/>
        </authorList>
    </citation>
    <scope>NUCLEOTIDE SEQUENCE [LARGE SCALE GENOMIC DNA]</scope>
    <source>
        <strain evidence="2 3">TET16</strain>
    </source>
</reference>
<keyword evidence="1" id="KW-0732">Signal</keyword>
<evidence type="ECO:0000313" key="3">
    <source>
        <dbReference type="Proteomes" id="UP000500938"/>
    </source>
</evidence>
<dbReference type="AlphaFoldDB" id="A0A6M4IW49"/>
<organism evidence="2 3">
    <name type="scientific">Gemmatimonas groenlandica</name>
    <dbReference type="NCBI Taxonomy" id="2732249"/>
    <lineage>
        <taxon>Bacteria</taxon>
        <taxon>Pseudomonadati</taxon>
        <taxon>Gemmatimonadota</taxon>
        <taxon>Gemmatimonadia</taxon>
        <taxon>Gemmatimonadales</taxon>
        <taxon>Gemmatimonadaceae</taxon>
        <taxon>Gemmatimonas</taxon>
    </lineage>
</organism>
<dbReference type="InterPro" id="IPR021314">
    <property type="entry name" value="DUF2911"/>
</dbReference>
<gene>
    <name evidence="2" type="ORF">HKW67_20970</name>
</gene>
<accession>A0A6M4IW49</accession>